<dbReference type="Gene3D" id="3.30.428.10">
    <property type="entry name" value="HIT-like"/>
    <property type="match status" value="1"/>
</dbReference>
<proteinExistence type="predicted"/>
<dbReference type="InterPro" id="IPR011146">
    <property type="entry name" value="HIT-like"/>
</dbReference>
<comment type="caution">
    <text evidence="5">The sequence shown here is derived from an EMBL/GenBank/DDBJ whole genome shotgun (WGS) entry which is preliminary data.</text>
</comment>
<accession>A0A1G2FVS8</accession>
<dbReference type="Pfam" id="PF01230">
    <property type="entry name" value="HIT"/>
    <property type="match status" value="1"/>
</dbReference>
<dbReference type="Proteomes" id="UP000177126">
    <property type="component" value="Unassembled WGS sequence"/>
</dbReference>
<evidence type="ECO:0000313" key="5">
    <source>
        <dbReference type="EMBL" id="OGZ41832.1"/>
    </source>
</evidence>
<feature type="short sequence motif" description="Histidine triad motif" evidence="2 3">
    <location>
        <begin position="98"/>
        <end position="102"/>
    </location>
</feature>
<dbReference type="InterPro" id="IPR001310">
    <property type="entry name" value="Histidine_triad_HIT"/>
</dbReference>
<dbReference type="PRINTS" id="PR00332">
    <property type="entry name" value="HISTRIAD"/>
</dbReference>
<dbReference type="InterPro" id="IPR036265">
    <property type="entry name" value="HIT-like_sf"/>
</dbReference>
<dbReference type="AlphaFoldDB" id="A0A1G2FVS8"/>
<dbReference type="GO" id="GO:0003824">
    <property type="term" value="F:catalytic activity"/>
    <property type="evidence" value="ECO:0007669"/>
    <property type="project" value="InterPro"/>
</dbReference>
<dbReference type="EMBL" id="MHNF01000007">
    <property type="protein sequence ID" value="OGZ41832.1"/>
    <property type="molecule type" value="Genomic_DNA"/>
</dbReference>
<name>A0A1G2FVS8_9BACT</name>
<dbReference type="PROSITE" id="PS51084">
    <property type="entry name" value="HIT_2"/>
    <property type="match status" value="1"/>
</dbReference>
<protein>
    <submittedName>
        <fullName evidence="5">Histidine triad nucleotide-binding protein</fullName>
    </submittedName>
</protein>
<evidence type="ECO:0000256" key="3">
    <source>
        <dbReference type="PROSITE-ProRule" id="PRU00464"/>
    </source>
</evidence>
<gene>
    <name evidence="5" type="ORF">A3B04_03155</name>
</gene>
<organism evidence="5 6">
    <name type="scientific">Candidatus Portnoybacteria bacterium RIFCSPLOWO2_02_FULL_39_11</name>
    <dbReference type="NCBI Taxonomy" id="1802001"/>
    <lineage>
        <taxon>Bacteria</taxon>
        <taxon>Candidatus Portnoyibacteriota</taxon>
    </lineage>
</organism>
<sequence>MADCLFCKIINKEIPVEFLYEDDLVVAFKDIKPIVPAHVLIIPKEHLESVADMEDRHEVLAGRLIIAAKKLAEKLGIAKDGYKLLFRVRANGGQEVSHVHLHLLGGGKMSENIRLA</sequence>
<evidence type="ECO:0000259" key="4">
    <source>
        <dbReference type="PROSITE" id="PS51084"/>
    </source>
</evidence>
<dbReference type="InterPro" id="IPR019808">
    <property type="entry name" value="Histidine_triad_CS"/>
</dbReference>
<evidence type="ECO:0000256" key="1">
    <source>
        <dbReference type="PIRSR" id="PIRSR601310-1"/>
    </source>
</evidence>
<dbReference type="SUPFAM" id="SSF54197">
    <property type="entry name" value="HIT-like"/>
    <property type="match status" value="1"/>
</dbReference>
<reference evidence="5 6" key="1">
    <citation type="journal article" date="2016" name="Nat. Commun.">
        <title>Thousands of microbial genomes shed light on interconnected biogeochemical processes in an aquifer system.</title>
        <authorList>
            <person name="Anantharaman K."/>
            <person name="Brown C.T."/>
            <person name="Hug L.A."/>
            <person name="Sharon I."/>
            <person name="Castelle C.J."/>
            <person name="Probst A.J."/>
            <person name="Thomas B.C."/>
            <person name="Singh A."/>
            <person name="Wilkins M.J."/>
            <person name="Karaoz U."/>
            <person name="Brodie E.L."/>
            <person name="Williams K.H."/>
            <person name="Hubbard S.S."/>
            <person name="Banfield J.F."/>
        </authorList>
    </citation>
    <scope>NUCLEOTIDE SEQUENCE [LARGE SCALE GENOMIC DNA]</scope>
</reference>
<dbReference type="PROSITE" id="PS00892">
    <property type="entry name" value="HIT_1"/>
    <property type="match status" value="1"/>
</dbReference>
<dbReference type="PANTHER" id="PTHR23089">
    <property type="entry name" value="HISTIDINE TRIAD HIT PROTEIN"/>
    <property type="match status" value="1"/>
</dbReference>
<feature type="active site" description="Tele-AMP-histidine intermediate" evidence="1">
    <location>
        <position position="100"/>
    </location>
</feature>
<evidence type="ECO:0000256" key="2">
    <source>
        <dbReference type="PIRSR" id="PIRSR601310-3"/>
    </source>
</evidence>
<dbReference type="CDD" id="cd01276">
    <property type="entry name" value="PKCI_related"/>
    <property type="match status" value="1"/>
</dbReference>
<feature type="domain" description="HIT" evidence="4">
    <location>
        <begin position="5"/>
        <end position="113"/>
    </location>
</feature>
<evidence type="ECO:0000313" key="6">
    <source>
        <dbReference type="Proteomes" id="UP000177126"/>
    </source>
</evidence>